<dbReference type="EMBL" id="BAABCB010000038">
    <property type="protein sequence ID" value="GAA4246647.1"/>
    <property type="molecule type" value="Genomic_DNA"/>
</dbReference>
<accession>A0ABP8D3Q9</accession>
<name>A0ABP8D3Q9_9FLAO</name>
<dbReference type="Proteomes" id="UP001501682">
    <property type="component" value="Unassembled WGS sequence"/>
</dbReference>
<sequence length="176" mass="20349">MLQIIYETVVKHLKKPIAILILTLILLISESCGEVVKTTFGNHMVYVFISEDNIKEREYLLSKEIRTEVIKYTYKYEVDNNKNLEFTYFPKSNTLNFGPDEFKETKGAEFKIVMISDVKFKKFHSTSTATDVTEPIFFNEHYGVLAIGNVMAPTIVLLPYKSDLKTAEKIFKETLK</sequence>
<evidence type="ECO:0008006" key="3">
    <source>
        <dbReference type="Google" id="ProtNLM"/>
    </source>
</evidence>
<reference evidence="2" key="1">
    <citation type="journal article" date="2019" name="Int. J. Syst. Evol. Microbiol.">
        <title>The Global Catalogue of Microorganisms (GCM) 10K type strain sequencing project: providing services to taxonomists for standard genome sequencing and annotation.</title>
        <authorList>
            <consortium name="The Broad Institute Genomics Platform"/>
            <consortium name="The Broad Institute Genome Sequencing Center for Infectious Disease"/>
            <person name="Wu L."/>
            <person name="Ma J."/>
        </authorList>
    </citation>
    <scope>NUCLEOTIDE SEQUENCE [LARGE SCALE GENOMIC DNA]</scope>
    <source>
        <strain evidence="2">JCM 17633</strain>
    </source>
</reference>
<protein>
    <recommendedName>
        <fullName evidence="3">Lipoprotein</fullName>
    </recommendedName>
</protein>
<dbReference type="RefSeq" id="WP_344716113.1">
    <property type="nucleotide sequence ID" value="NZ_BAABCB010000038.1"/>
</dbReference>
<proteinExistence type="predicted"/>
<evidence type="ECO:0000313" key="2">
    <source>
        <dbReference type="Proteomes" id="UP001501682"/>
    </source>
</evidence>
<comment type="caution">
    <text evidence="1">The sequence shown here is derived from an EMBL/GenBank/DDBJ whole genome shotgun (WGS) entry which is preliminary data.</text>
</comment>
<evidence type="ECO:0000313" key="1">
    <source>
        <dbReference type="EMBL" id="GAA4246647.1"/>
    </source>
</evidence>
<gene>
    <name evidence="1" type="ORF">GCM10022292_33700</name>
</gene>
<keyword evidence="2" id="KW-1185">Reference proteome</keyword>
<organism evidence="1 2">
    <name type="scientific">Winogradskyella damuponensis</name>
    <dbReference type="NCBI Taxonomy" id="943939"/>
    <lineage>
        <taxon>Bacteria</taxon>
        <taxon>Pseudomonadati</taxon>
        <taxon>Bacteroidota</taxon>
        <taxon>Flavobacteriia</taxon>
        <taxon>Flavobacteriales</taxon>
        <taxon>Flavobacteriaceae</taxon>
        <taxon>Winogradskyella</taxon>
    </lineage>
</organism>